<dbReference type="InterPro" id="IPR006153">
    <property type="entry name" value="Cation/H_exchanger_TM"/>
</dbReference>
<dbReference type="EMBL" id="CAEZYQ010000015">
    <property type="protein sequence ID" value="CAB4752441.1"/>
    <property type="molecule type" value="Genomic_DNA"/>
</dbReference>
<reference evidence="11" key="1">
    <citation type="submission" date="2020-05" db="EMBL/GenBank/DDBJ databases">
        <authorList>
            <person name="Chiriac C."/>
            <person name="Salcher M."/>
            <person name="Ghai R."/>
            <person name="Kavagutti S V."/>
        </authorList>
    </citation>
    <scope>NUCLEOTIDE SEQUENCE</scope>
</reference>
<dbReference type="GO" id="GO:0005886">
    <property type="term" value="C:plasma membrane"/>
    <property type="evidence" value="ECO:0007669"/>
    <property type="project" value="UniProtKB-SubCell"/>
</dbReference>
<dbReference type="PANTHER" id="PTHR32507:SF8">
    <property type="entry name" value="CNH1P"/>
    <property type="match status" value="1"/>
</dbReference>
<feature type="transmembrane region" description="Helical" evidence="9">
    <location>
        <begin position="239"/>
        <end position="258"/>
    </location>
</feature>
<keyword evidence="4" id="KW-1003">Cell membrane</keyword>
<dbReference type="Pfam" id="PF00999">
    <property type="entry name" value="Na_H_Exchanger"/>
    <property type="match status" value="1"/>
</dbReference>
<feature type="transmembrane region" description="Helical" evidence="9">
    <location>
        <begin position="180"/>
        <end position="199"/>
    </location>
</feature>
<keyword evidence="5 9" id="KW-0812">Transmembrane</keyword>
<feature type="transmembrane region" description="Helical" evidence="9">
    <location>
        <begin position="65"/>
        <end position="89"/>
    </location>
</feature>
<evidence type="ECO:0000256" key="1">
    <source>
        <dbReference type="ARBA" id="ARBA00004651"/>
    </source>
</evidence>
<feature type="transmembrane region" description="Helical" evidence="9">
    <location>
        <begin position="352"/>
        <end position="369"/>
    </location>
</feature>
<gene>
    <name evidence="11" type="ORF">UFOPK2761_02065</name>
</gene>
<feature type="transmembrane region" description="Helical" evidence="9">
    <location>
        <begin position="293"/>
        <end position="314"/>
    </location>
</feature>
<evidence type="ECO:0000313" key="11">
    <source>
        <dbReference type="EMBL" id="CAB4752441.1"/>
    </source>
</evidence>
<protein>
    <submittedName>
        <fullName evidence="11">Unannotated protein</fullName>
    </submittedName>
</protein>
<evidence type="ECO:0000256" key="5">
    <source>
        <dbReference type="ARBA" id="ARBA00022692"/>
    </source>
</evidence>
<keyword evidence="7" id="KW-0406">Ion transport</keyword>
<keyword evidence="2" id="KW-0813">Transport</keyword>
<dbReference type="PANTHER" id="PTHR32507">
    <property type="entry name" value="NA(+)/H(+) ANTIPORTER 1"/>
    <property type="match status" value="1"/>
</dbReference>
<dbReference type="Gene3D" id="1.20.1530.20">
    <property type="match status" value="1"/>
</dbReference>
<feature type="transmembrane region" description="Helical" evidence="9">
    <location>
        <begin position="320"/>
        <end position="340"/>
    </location>
</feature>
<evidence type="ECO:0000256" key="4">
    <source>
        <dbReference type="ARBA" id="ARBA00022475"/>
    </source>
</evidence>
<evidence type="ECO:0000259" key="10">
    <source>
        <dbReference type="Pfam" id="PF00999"/>
    </source>
</evidence>
<name>A0A6J6TXT4_9ZZZZ</name>
<comment type="subcellular location">
    <subcellularLocation>
        <location evidence="1">Cell membrane</location>
        <topology evidence="1">Multi-pass membrane protein</topology>
    </subcellularLocation>
</comment>
<keyword evidence="6 9" id="KW-1133">Transmembrane helix</keyword>
<keyword evidence="8 9" id="KW-0472">Membrane</keyword>
<dbReference type="GO" id="GO:1902600">
    <property type="term" value="P:proton transmembrane transport"/>
    <property type="evidence" value="ECO:0007669"/>
    <property type="project" value="InterPro"/>
</dbReference>
<feature type="transmembrane region" description="Helical" evidence="9">
    <location>
        <begin position="101"/>
        <end position="124"/>
    </location>
</feature>
<dbReference type="GO" id="GO:0015297">
    <property type="term" value="F:antiporter activity"/>
    <property type="evidence" value="ECO:0007669"/>
    <property type="project" value="UniProtKB-KW"/>
</dbReference>
<evidence type="ECO:0000256" key="6">
    <source>
        <dbReference type="ARBA" id="ARBA00022989"/>
    </source>
</evidence>
<accession>A0A6J6TXT4</accession>
<feature type="transmembrane region" description="Helical" evidence="9">
    <location>
        <begin position="205"/>
        <end position="227"/>
    </location>
</feature>
<evidence type="ECO:0000256" key="8">
    <source>
        <dbReference type="ARBA" id="ARBA00023136"/>
    </source>
</evidence>
<dbReference type="AlphaFoldDB" id="A0A6J6TXT4"/>
<evidence type="ECO:0000256" key="7">
    <source>
        <dbReference type="ARBA" id="ARBA00023065"/>
    </source>
</evidence>
<organism evidence="11">
    <name type="scientific">freshwater metagenome</name>
    <dbReference type="NCBI Taxonomy" id="449393"/>
    <lineage>
        <taxon>unclassified sequences</taxon>
        <taxon>metagenomes</taxon>
        <taxon>ecological metagenomes</taxon>
    </lineage>
</organism>
<keyword evidence="3" id="KW-0050">Antiport</keyword>
<dbReference type="InterPro" id="IPR038770">
    <property type="entry name" value="Na+/solute_symporter_sf"/>
</dbReference>
<feature type="transmembrane region" description="Helical" evidence="9">
    <location>
        <begin position="375"/>
        <end position="399"/>
    </location>
</feature>
<evidence type="ECO:0000256" key="2">
    <source>
        <dbReference type="ARBA" id="ARBA00022448"/>
    </source>
</evidence>
<feature type="domain" description="Cation/H+ exchanger transmembrane" evidence="10">
    <location>
        <begin position="20"/>
        <end position="402"/>
    </location>
</feature>
<evidence type="ECO:0000256" key="3">
    <source>
        <dbReference type="ARBA" id="ARBA00022449"/>
    </source>
</evidence>
<proteinExistence type="predicted"/>
<sequence length="417" mass="42071">MDDLRIDVLVVAVAVLGLAVASLSARIDRLPLSEPLVATGVGVAVGPQALDLLGLPPLDGSGSGAGAQVLGEVAVVLLSLSMMAIVLRYPWPDVRRAARSAGVLVGVAMPLMALVSAGVAWLVLGPAAGLGAAAALLLGAAVCPTDPVLSSSVVTGELAERDVDGRARRLLSLESGANDALALPLVVVAVAVAGPLAAGDAAVEVVRGVLGGLALGLAVGYVAARAVRLGESHGATEPGPVVVFTLVLAVGVLAAAHLLKVAEVLAVLVAGLALNAGWSGHDRVRGATLDEALNRYAVLPFFVLLGAALPWSAWAETGWVLVPLVVGVLVLRRLPVLLLLARPLRLPVRDAVFLGWFGPIGVSGLYYLLEVAHRVPGSALVVTTGVAVVAASTVVHGLTGSPGRVLYRRFGSTAGVR</sequence>
<evidence type="ECO:0000256" key="9">
    <source>
        <dbReference type="SAM" id="Phobius"/>
    </source>
</evidence>